<evidence type="ECO:0008006" key="3">
    <source>
        <dbReference type="Google" id="ProtNLM"/>
    </source>
</evidence>
<evidence type="ECO:0000313" key="2">
    <source>
        <dbReference type="Proteomes" id="UP000078407"/>
    </source>
</evidence>
<accession>A0ABX2W5R9</accession>
<name>A0ABX2W5R9_9ENTR</name>
<gene>
    <name evidence="1" type="ORF">M976_02916</name>
</gene>
<dbReference type="InterPro" id="IPR009950">
    <property type="entry name" value="DUF1480"/>
</dbReference>
<keyword evidence="2" id="KW-1185">Reference proteome</keyword>
<comment type="caution">
    <text evidence="1">The sequence shown here is derived from an EMBL/GenBank/DDBJ whole genome shotgun (WGS) entry which is preliminary data.</text>
</comment>
<evidence type="ECO:0000313" key="1">
    <source>
        <dbReference type="EMBL" id="OAT26198.1"/>
    </source>
</evidence>
<dbReference type="Proteomes" id="UP000078407">
    <property type="component" value="Unassembled WGS sequence"/>
</dbReference>
<dbReference type="Pfam" id="PF07351">
    <property type="entry name" value="DUF1480"/>
    <property type="match status" value="1"/>
</dbReference>
<dbReference type="EMBL" id="LXEQ01000047">
    <property type="protein sequence ID" value="OAT26198.1"/>
    <property type="molecule type" value="Genomic_DNA"/>
</dbReference>
<reference evidence="1 2" key="1">
    <citation type="submission" date="2016-04" db="EMBL/GenBank/DDBJ databases">
        <title>ATOL: Assembling a taxonomically balanced genome-scale reconstruction of the evolutionary history of the Enterobacteriaceae.</title>
        <authorList>
            <person name="Plunkett G.III."/>
            <person name="Neeno-Eckwall E.C."/>
            <person name="Glasner J.D."/>
            <person name="Perna N.T."/>
        </authorList>
    </citation>
    <scope>NUCLEOTIDE SEQUENCE [LARGE SCALE GENOMIC DNA]</scope>
    <source>
        <strain evidence="1 2">ATCC 51602</strain>
    </source>
</reference>
<sequence length="40" mass="4691">MQLDAWDDETSIPAVLDGEHSVLYRQHYDQKSDAWVMRLA</sequence>
<proteinExistence type="predicted"/>
<organism evidence="1 2">
    <name type="scientific">Buttiauxella ferragutiae ATCC 51602</name>
    <dbReference type="NCBI Taxonomy" id="1354252"/>
    <lineage>
        <taxon>Bacteria</taxon>
        <taxon>Pseudomonadati</taxon>
        <taxon>Pseudomonadota</taxon>
        <taxon>Gammaproteobacteria</taxon>
        <taxon>Enterobacterales</taxon>
        <taxon>Enterobacteriaceae</taxon>
        <taxon>Buttiauxella</taxon>
    </lineage>
</organism>
<protein>
    <recommendedName>
        <fullName evidence="3">Cytoplasmic protein</fullName>
    </recommendedName>
</protein>